<protein>
    <submittedName>
        <fullName evidence="1">Uncharacterized protein</fullName>
    </submittedName>
</protein>
<organism evidence="1">
    <name type="scientific">Rhizophora mucronata</name>
    <name type="common">Asiatic mangrove</name>
    <dbReference type="NCBI Taxonomy" id="61149"/>
    <lineage>
        <taxon>Eukaryota</taxon>
        <taxon>Viridiplantae</taxon>
        <taxon>Streptophyta</taxon>
        <taxon>Embryophyta</taxon>
        <taxon>Tracheophyta</taxon>
        <taxon>Spermatophyta</taxon>
        <taxon>Magnoliopsida</taxon>
        <taxon>eudicotyledons</taxon>
        <taxon>Gunneridae</taxon>
        <taxon>Pentapetalae</taxon>
        <taxon>rosids</taxon>
        <taxon>fabids</taxon>
        <taxon>Malpighiales</taxon>
        <taxon>Rhizophoraceae</taxon>
        <taxon>Rhizophora</taxon>
    </lineage>
</organism>
<dbReference type="EMBL" id="GGEC01066779">
    <property type="protein sequence ID" value="MBX47263.1"/>
    <property type="molecule type" value="Transcribed_RNA"/>
</dbReference>
<accession>A0A2P2NXT7</accession>
<reference evidence="1" key="1">
    <citation type="submission" date="2018-02" db="EMBL/GenBank/DDBJ databases">
        <title>Rhizophora mucronata_Transcriptome.</title>
        <authorList>
            <person name="Meera S.P."/>
            <person name="Sreeshan A."/>
            <person name="Augustine A."/>
        </authorList>
    </citation>
    <scope>NUCLEOTIDE SEQUENCE</scope>
    <source>
        <tissue evidence="1">Leaf</tissue>
    </source>
</reference>
<name>A0A2P2NXT7_RHIMU</name>
<proteinExistence type="predicted"/>
<evidence type="ECO:0000313" key="1">
    <source>
        <dbReference type="EMBL" id="MBX47263.1"/>
    </source>
</evidence>
<sequence>MGVQAPAPSNLTKFGL</sequence>
<dbReference type="AlphaFoldDB" id="A0A2P2NXT7"/>